<protein>
    <submittedName>
        <fullName evidence="2">Uncharacterized protein</fullName>
    </submittedName>
</protein>
<accession>A0A0M0LQ56</accession>
<sequence length="191" mass="20228">LCLRFHLHCAHHLPGRVWHVSTCPLGHNGLGRRRNERPPCCRDARSPARAQSPSCAAGPGRRRPQPDQPFLCRQQPRDSPFVPANSFAALIRVADPTVTASALATLAALAFPTDAPTHAVPVPSGLWPDATSILVAVPAHSTTASAALSLTPAPTSSTPSSASPGALSSRRRWQARSCWMHKPAPRVGAVC</sequence>
<gene>
    <name evidence="2" type="ORF">Ctob_013881</name>
</gene>
<proteinExistence type="predicted"/>
<evidence type="ECO:0000256" key="1">
    <source>
        <dbReference type="SAM" id="MobiDB-lite"/>
    </source>
</evidence>
<feature type="region of interest" description="Disordered" evidence="1">
    <location>
        <begin position="28"/>
        <end position="69"/>
    </location>
</feature>
<dbReference type="EMBL" id="JWZX01000421">
    <property type="protein sequence ID" value="KOO53012.1"/>
    <property type="molecule type" value="Genomic_DNA"/>
</dbReference>
<dbReference type="Proteomes" id="UP000037460">
    <property type="component" value="Unassembled WGS sequence"/>
</dbReference>
<evidence type="ECO:0000313" key="2">
    <source>
        <dbReference type="EMBL" id="KOO53012.1"/>
    </source>
</evidence>
<reference evidence="3" key="1">
    <citation type="journal article" date="2015" name="PLoS Genet.">
        <title>Genome Sequence and Transcriptome Analyses of Chrysochromulina tobin: Metabolic Tools for Enhanced Algal Fitness in the Prominent Order Prymnesiales (Haptophyceae).</title>
        <authorList>
            <person name="Hovde B.T."/>
            <person name="Deodato C.R."/>
            <person name="Hunsperger H.M."/>
            <person name="Ryken S.A."/>
            <person name="Yost W."/>
            <person name="Jha R.K."/>
            <person name="Patterson J."/>
            <person name="Monnat R.J. Jr."/>
            <person name="Barlow S.B."/>
            <person name="Starkenburg S.R."/>
            <person name="Cattolico R.A."/>
        </authorList>
    </citation>
    <scope>NUCLEOTIDE SEQUENCE</scope>
    <source>
        <strain evidence="3">CCMP291</strain>
    </source>
</reference>
<feature type="non-terminal residue" evidence="2">
    <location>
        <position position="1"/>
    </location>
</feature>
<keyword evidence="3" id="KW-1185">Reference proteome</keyword>
<name>A0A0M0LQ56_9EUKA</name>
<evidence type="ECO:0000313" key="3">
    <source>
        <dbReference type="Proteomes" id="UP000037460"/>
    </source>
</evidence>
<feature type="region of interest" description="Disordered" evidence="1">
    <location>
        <begin position="149"/>
        <end position="168"/>
    </location>
</feature>
<organism evidence="2 3">
    <name type="scientific">Chrysochromulina tobinii</name>
    <dbReference type="NCBI Taxonomy" id="1460289"/>
    <lineage>
        <taxon>Eukaryota</taxon>
        <taxon>Haptista</taxon>
        <taxon>Haptophyta</taxon>
        <taxon>Prymnesiophyceae</taxon>
        <taxon>Prymnesiales</taxon>
        <taxon>Chrysochromulinaceae</taxon>
        <taxon>Chrysochromulina</taxon>
    </lineage>
</organism>
<dbReference type="AlphaFoldDB" id="A0A0M0LQ56"/>
<comment type="caution">
    <text evidence="2">The sequence shown here is derived from an EMBL/GenBank/DDBJ whole genome shotgun (WGS) entry which is preliminary data.</text>
</comment>
<feature type="compositionally biased region" description="Basic and acidic residues" evidence="1">
    <location>
        <begin position="36"/>
        <end position="46"/>
    </location>
</feature>